<organism evidence="4 5">
    <name type="scientific">Giardia intestinalis</name>
    <name type="common">Giardia lamblia</name>
    <dbReference type="NCBI Taxonomy" id="5741"/>
    <lineage>
        <taxon>Eukaryota</taxon>
        <taxon>Metamonada</taxon>
        <taxon>Diplomonadida</taxon>
        <taxon>Hexamitidae</taxon>
        <taxon>Giardiinae</taxon>
        <taxon>Giardia</taxon>
    </lineage>
</organism>
<evidence type="ECO:0000313" key="5">
    <source>
        <dbReference type="Proteomes" id="UP000018040"/>
    </source>
</evidence>
<comment type="caution">
    <text evidence="4">The sequence shown here is derived from an EMBL/GenBank/DDBJ whole genome shotgun (WGS) entry which is preliminary data.</text>
</comment>
<dbReference type="SMART" id="SM00248">
    <property type="entry name" value="ANK"/>
    <property type="match status" value="3"/>
</dbReference>
<feature type="coiled-coil region" evidence="2">
    <location>
        <begin position="659"/>
        <end position="710"/>
    </location>
</feature>
<dbReference type="Proteomes" id="UP000018040">
    <property type="component" value="Unassembled WGS sequence"/>
</dbReference>
<dbReference type="OrthoDB" id="76949at2759"/>
<reference evidence="4 5" key="2">
    <citation type="journal article" date="2013" name="Genome Biol. Evol.">
        <title>Genome sequencing of Giardia lamblia genotypes A2 and B isolates (DH and GS) and comparative analysis with the genomes of genotypes A1 and E (WB and Pig).</title>
        <authorList>
            <person name="Adam R.D."/>
            <person name="Dahlstrom E.W."/>
            <person name="Martens C.A."/>
            <person name="Bruno D.P."/>
            <person name="Barbian K.D."/>
            <person name="Ricklefs S.M."/>
            <person name="Hernandez M.M."/>
            <person name="Narla N.P."/>
            <person name="Patel R.B."/>
            <person name="Porcella S.F."/>
            <person name="Nash T.E."/>
        </authorList>
    </citation>
    <scope>NUCLEOTIDE SEQUENCE [LARGE SCALE GENOMIC DNA]</scope>
    <source>
        <strain evidence="4 5">GS</strain>
    </source>
</reference>
<dbReference type="InterPro" id="IPR002110">
    <property type="entry name" value="Ankyrin_rpt"/>
</dbReference>
<gene>
    <name evidence="4" type="ORF">GSB_86855</name>
</gene>
<dbReference type="VEuPathDB" id="GiardiaDB:DHA2_86855"/>
<evidence type="ECO:0000313" key="4">
    <source>
        <dbReference type="EMBL" id="ESU40792.1"/>
    </source>
</evidence>
<dbReference type="PROSITE" id="PS50088">
    <property type="entry name" value="ANK_REPEAT"/>
    <property type="match status" value="1"/>
</dbReference>
<sequence>VELLHINRYIKMAPQTIICLVLKFWDLSSHFVRPVMKAKTNAEWFSIVEAGNTDSILASVDKFKGFADANGETALMKAVRKRDETIVKILVPHEHSWANPEGYTALMLAALNDAEDLCKVLLSYESTYTLADGTTALMLAAVNGSLNALEFLLPYLADYRDHQHQTALTRAVEAHQVKAVRLILRGWVHMIRADVDEALAAARRYDMADLCQIIEPYIGSTPPVHSSTYSDPPPGKLARKTASVPSSTERPAPVSLSSTANITVTKPFKQKDPTVVELERKAVILDEVTGFINSQTKLSSLTAADVTDYLTTVFSRNYILTAEKNQLQTELDKARQIIHDQALDLKSSNARASSSVPSVSLIGEANEVYTRTLSDTQSELARCLVELEEKRSLIDIAKIEEDKLVLYINSKLGTRASSIDDLKYVLGNFFDQSDALREENASIRTELKNLQANRAEEPRPSISKDIIELKSKLLAKETELEILRKNLSDLRAMHAESITDHDILRAELDQFKSKQATFLSEVGDSLSLVCKGYDDVLTAIRGNTTSAGSALSSTIRDLEATKDDNKLLRLKIERLTSDQQLTAKYTSELLTTLSAYQKHPVLLSDANSVLSQLIALNATVTASLPHPVDASPSRLNSLLVATQTPAKQHSLSTLLEMSAVTEEQNKEVLNNKQNELESLRALQACTVQRAERLEQELTDVRNQLSELQASRESHSTDLLLKAKLYDEAASAIIDVTDVKMGVENVVISHIFAVREENKRLRANLVLARERAGERRLVDVLSTEDTTGQIDYLYREMTESQRKLRMLTDNINRIFDAIESGLAQRYHNVDEAVTGLTRYFARVRCLSEQLATLKGQENQISTKAISSSDGHEPSQYKEVYITATDSDIRKRNEAIVKLTEENGVLRKELEKLRPYERFYNERKCEQCVLNAETIQKLNARLSAADKNITQLNHIISEKEQEIQKLKGEIAEHIARQTELIANQPKMCVSKASSKSDSARPGSAFSGRSRRASSATVFVPARSSIATTRPMPTPLANIATMAAKAQTGGLRALIQANPGADLSKYGTLPHEADQLLVAVGEVVDQLKQVKSDDRTLLKDWAKLSEKVATLLAKLFKATTDPQIAHKELEDCKHSRDVLKQRLAKA</sequence>
<evidence type="ECO:0000256" key="1">
    <source>
        <dbReference type="PROSITE-ProRule" id="PRU00023"/>
    </source>
</evidence>
<dbReference type="VEuPathDB" id="GiardiaDB:GL50803_0086855"/>
<dbReference type="Pfam" id="PF12796">
    <property type="entry name" value="Ank_2"/>
    <property type="match status" value="2"/>
</dbReference>
<name>V6TR24_GIAIN</name>
<dbReference type="EMBL" id="AHHH01000174">
    <property type="protein sequence ID" value="ESU40792.1"/>
    <property type="molecule type" value="Genomic_DNA"/>
</dbReference>
<keyword evidence="1" id="KW-0040">ANK repeat</keyword>
<feature type="region of interest" description="Disordered" evidence="3">
    <location>
        <begin position="223"/>
        <end position="255"/>
    </location>
</feature>
<dbReference type="PANTHER" id="PTHR24184">
    <property type="entry name" value="SI:CH211-189E2.2"/>
    <property type="match status" value="1"/>
</dbReference>
<dbReference type="VEuPathDB" id="GiardiaDB:GL50581_2598"/>
<reference evidence="5" key="1">
    <citation type="submission" date="2012-02" db="EMBL/GenBank/DDBJ databases">
        <title>Genome sequencing of Giardia lamblia Genotypes A2 and B isolates (DH and GS) and comparative analysis with the genomes of Genotypes A1 and E (WB and Pig).</title>
        <authorList>
            <person name="Adam R."/>
            <person name="Dahlstrom E."/>
            <person name="Martens C."/>
            <person name="Bruno D."/>
            <person name="Barbian K."/>
            <person name="Porcella S.F."/>
            <person name="Nash T."/>
        </authorList>
    </citation>
    <scope>NUCLEOTIDE SEQUENCE</scope>
    <source>
        <strain evidence="5">GS</strain>
    </source>
</reference>
<dbReference type="InterPro" id="IPR036770">
    <property type="entry name" value="Ankyrin_rpt-contain_sf"/>
</dbReference>
<feature type="repeat" description="ANK" evidence="1">
    <location>
        <begin position="132"/>
        <end position="164"/>
    </location>
</feature>
<evidence type="ECO:0000256" key="2">
    <source>
        <dbReference type="SAM" id="Coils"/>
    </source>
</evidence>
<dbReference type="AlphaFoldDB" id="V6TR24"/>
<dbReference type="PROSITE" id="PS50297">
    <property type="entry name" value="ANK_REP_REGION"/>
    <property type="match status" value="1"/>
</dbReference>
<feature type="compositionally biased region" description="Polar residues" evidence="3">
    <location>
        <begin position="243"/>
        <end position="255"/>
    </location>
</feature>
<dbReference type="PANTHER" id="PTHR24184:SF11">
    <property type="entry name" value="ANKYRIN REPEAT AND SOCS BOX CONTAINING 3"/>
    <property type="match status" value="1"/>
</dbReference>
<accession>V6TR24</accession>
<keyword evidence="2" id="KW-0175">Coiled coil</keyword>
<feature type="coiled-coil region" evidence="2">
    <location>
        <begin position="933"/>
        <end position="974"/>
    </location>
</feature>
<dbReference type="Gene3D" id="1.25.40.20">
    <property type="entry name" value="Ankyrin repeat-containing domain"/>
    <property type="match status" value="1"/>
</dbReference>
<dbReference type="VEuPathDB" id="GiardiaDB:QR46_4570"/>
<feature type="non-terminal residue" evidence="4">
    <location>
        <position position="1"/>
    </location>
</feature>
<dbReference type="SUPFAM" id="SSF48403">
    <property type="entry name" value="Ankyrin repeat"/>
    <property type="match status" value="1"/>
</dbReference>
<feature type="coiled-coil region" evidence="2">
    <location>
        <begin position="433"/>
        <end position="493"/>
    </location>
</feature>
<protein>
    <submittedName>
        <fullName evidence="4">Ankyrin repeat protein</fullName>
    </submittedName>
</protein>
<proteinExistence type="predicted"/>
<evidence type="ECO:0000256" key="3">
    <source>
        <dbReference type="SAM" id="MobiDB-lite"/>
    </source>
</evidence>